<dbReference type="InterPro" id="IPR023395">
    <property type="entry name" value="MCP_dom_sf"/>
</dbReference>
<keyword evidence="4 9" id="KW-0812">Transmembrane</keyword>
<keyword evidence="3 10" id="KW-0813">Transport</keyword>
<gene>
    <name evidence="11" type="ORF">SPI_06835</name>
</gene>
<dbReference type="Pfam" id="PF00153">
    <property type="entry name" value="Mito_carr"/>
    <property type="match status" value="2"/>
</dbReference>
<keyword evidence="8 9" id="KW-0472">Membrane</keyword>
<evidence type="ECO:0000256" key="7">
    <source>
        <dbReference type="ARBA" id="ARBA00022989"/>
    </source>
</evidence>
<keyword evidence="12" id="KW-1185">Reference proteome</keyword>
<protein>
    <submittedName>
        <fullName evidence="11">S-adenosylmethionine transporter of the mitochondrial inner membrane</fullName>
    </submittedName>
</protein>
<comment type="similarity">
    <text evidence="2 10">Belongs to the mitochondrial carrier (TC 2.A.29) family.</text>
</comment>
<evidence type="ECO:0000256" key="5">
    <source>
        <dbReference type="ARBA" id="ARBA00022737"/>
    </source>
</evidence>
<evidence type="ECO:0000256" key="1">
    <source>
        <dbReference type="ARBA" id="ARBA00004141"/>
    </source>
</evidence>
<comment type="subcellular location">
    <subcellularLocation>
        <location evidence="1">Membrane</location>
        <topology evidence="1">Multi-pass membrane protein</topology>
    </subcellularLocation>
</comment>
<dbReference type="STRING" id="1081102.A0A167QTM5"/>
<evidence type="ECO:0000256" key="2">
    <source>
        <dbReference type="ARBA" id="ARBA00006375"/>
    </source>
</evidence>
<keyword evidence="6" id="KW-0999">Mitochondrion inner membrane</keyword>
<dbReference type="Proteomes" id="UP000076874">
    <property type="component" value="Unassembled WGS sequence"/>
</dbReference>
<dbReference type="InterPro" id="IPR018108">
    <property type="entry name" value="MCP_transmembrane"/>
</dbReference>
<dbReference type="EMBL" id="AZHD01000013">
    <property type="protein sequence ID" value="OAA57950.1"/>
    <property type="molecule type" value="Genomic_DNA"/>
</dbReference>
<keyword evidence="6" id="KW-0496">Mitochondrion</keyword>
<accession>A0A167QTM5</accession>
<feature type="repeat" description="Solcar" evidence="9">
    <location>
        <begin position="145"/>
        <end position="231"/>
    </location>
</feature>
<evidence type="ECO:0000256" key="9">
    <source>
        <dbReference type="PROSITE-ProRule" id="PRU00282"/>
    </source>
</evidence>
<dbReference type="PANTHER" id="PTHR45667">
    <property type="entry name" value="S-ADENOSYLMETHIONINE MITOCHONDRIAL CARRIER PROTEIN"/>
    <property type="match status" value="1"/>
</dbReference>
<evidence type="ECO:0000313" key="12">
    <source>
        <dbReference type="Proteomes" id="UP000076874"/>
    </source>
</evidence>
<dbReference type="AlphaFoldDB" id="A0A167QTM5"/>
<evidence type="ECO:0000256" key="6">
    <source>
        <dbReference type="ARBA" id="ARBA00022792"/>
    </source>
</evidence>
<evidence type="ECO:0000256" key="10">
    <source>
        <dbReference type="RuleBase" id="RU000488"/>
    </source>
</evidence>
<organism evidence="11 12">
    <name type="scientific">Niveomyces insectorum RCEF 264</name>
    <dbReference type="NCBI Taxonomy" id="1081102"/>
    <lineage>
        <taxon>Eukaryota</taxon>
        <taxon>Fungi</taxon>
        <taxon>Dikarya</taxon>
        <taxon>Ascomycota</taxon>
        <taxon>Pezizomycotina</taxon>
        <taxon>Sordariomycetes</taxon>
        <taxon>Hypocreomycetidae</taxon>
        <taxon>Hypocreales</taxon>
        <taxon>Cordycipitaceae</taxon>
        <taxon>Niveomyces</taxon>
    </lineage>
</organism>
<evidence type="ECO:0000256" key="4">
    <source>
        <dbReference type="ARBA" id="ARBA00022692"/>
    </source>
</evidence>
<dbReference type="SUPFAM" id="SSF103506">
    <property type="entry name" value="Mitochondrial carrier"/>
    <property type="match status" value="1"/>
</dbReference>
<proteinExistence type="inferred from homology"/>
<keyword evidence="5" id="KW-0677">Repeat</keyword>
<dbReference type="Gene3D" id="1.50.40.10">
    <property type="entry name" value="Mitochondrial carrier domain"/>
    <property type="match status" value="1"/>
</dbReference>
<reference evidence="11 12" key="1">
    <citation type="journal article" date="2016" name="Genome Biol. Evol.">
        <title>Divergent and convergent evolution of fungal pathogenicity.</title>
        <authorList>
            <person name="Shang Y."/>
            <person name="Xiao G."/>
            <person name="Zheng P."/>
            <person name="Cen K."/>
            <person name="Zhan S."/>
            <person name="Wang C."/>
        </authorList>
    </citation>
    <scope>NUCLEOTIDE SEQUENCE [LARGE SCALE GENOMIC DNA]</scope>
    <source>
        <strain evidence="11 12">RCEF 264</strain>
    </source>
</reference>
<feature type="repeat" description="Solcar" evidence="9">
    <location>
        <begin position="1"/>
        <end position="123"/>
    </location>
</feature>
<dbReference type="GO" id="GO:0016020">
    <property type="term" value="C:membrane"/>
    <property type="evidence" value="ECO:0007669"/>
    <property type="project" value="UniProtKB-SubCell"/>
</dbReference>
<evidence type="ECO:0000313" key="11">
    <source>
        <dbReference type="EMBL" id="OAA57950.1"/>
    </source>
</evidence>
<comment type="caution">
    <text evidence="11">The sequence shown here is derived from an EMBL/GenBank/DDBJ whole genome shotgun (WGS) entry which is preliminary data.</text>
</comment>
<evidence type="ECO:0000256" key="8">
    <source>
        <dbReference type="ARBA" id="ARBA00023136"/>
    </source>
</evidence>
<evidence type="ECO:0000256" key="3">
    <source>
        <dbReference type="ARBA" id="ARBA00022448"/>
    </source>
</evidence>
<dbReference type="PROSITE" id="PS50920">
    <property type="entry name" value="SOLCAR"/>
    <property type="match status" value="2"/>
</dbReference>
<sequence length="236" mass="24380">MDYSTALLAGAAAGTAVDLSLFPLDTLKTRLQAGPGRFWASGVKHQLSGTAHGGGGAGASALAHMAAASLGEVESTSSAQALAAILRGPQVVRQLYRGAGATVLREVPFTVVQFPLWEAMKAAWARRTRPPPGGGGPDNHAAPAVTAVESAVFGSLAGGVAAAATTPLDVLKTRIMLSRERVALVPLIRRIAAEHNGRILRPFFAGVGPRVAWISVGGAIFLGSYQWVVNMLGTRR</sequence>
<dbReference type="OrthoDB" id="276989at2759"/>
<keyword evidence="7" id="KW-1133">Transmembrane helix</keyword>
<name>A0A167QTM5_9HYPO</name>